<keyword evidence="2" id="KW-0964">Secreted</keyword>
<evidence type="ECO:0000256" key="2">
    <source>
        <dbReference type="ARBA" id="ARBA00022525"/>
    </source>
</evidence>
<dbReference type="EMBL" id="JAFLVR010000008">
    <property type="protein sequence ID" value="MBO0451349.1"/>
    <property type="molecule type" value="Genomic_DNA"/>
</dbReference>
<evidence type="ECO:0000256" key="6">
    <source>
        <dbReference type="SAM" id="Phobius"/>
    </source>
</evidence>
<evidence type="ECO:0000259" key="7">
    <source>
        <dbReference type="PROSITE" id="PS50847"/>
    </source>
</evidence>
<comment type="caution">
    <text evidence="8">The sequence shown here is derived from an EMBL/GenBank/DDBJ whole genome shotgun (WGS) entry which is preliminary data.</text>
</comment>
<reference evidence="8 9" key="1">
    <citation type="submission" date="2021-03" db="EMBL/GenBank/DDBJ databases">
        <title>Enterococcal diversity collection.</title>
        <authorList>
            <person name="Gilmore M.S."/>
            <person name="Schwartzman J."/>
            <person name="Van Tyne D."/>
            <person name="Martin M."/>
            <person name="Earl A.M."/>
            <person name="Manson A.L."/>
            <person name="Straub T."/>
            <person name="Salamzade R."/>
            <person name="Saavedra J."/>
            <person name="Lebreton F."/>
            <person name="Prichula J."/>
            <person name="Schaufler K."/>
            <person name="Gaca A."/>
            <person name="Sgardioli B."/>
            <person name="Wagenaar J."/>
            <person name="Strong T."/>
        </authorList>
    </citation>
    <scope>NUCLEOTIDE SEQUENCE [LARGE SCALE GENOMIC DNA]</scope>
    <source>
        <strain evidence="8 9">MJM16</strain>
    </source>
</reference>
<evidence type="ECO:0000256" key="4">
    <source>
        <dbReference type="ARBA" id="ARBA00022737"/>
    </source>
</evidence>
<gene>
    <name evidence="8" type="ORF">JZO85_03660</name>
</gene>
<feature type="domain" description="Gram-positive cocci surface proteins LPxTG" evidence="7">
    <location>
        <begin position="635"/>
        <end position="671"/>
    </location>
</feature>
<dbReference type="Gene3D" id="3.10.20.320">
    <property type="entry name" value="Putative peptidoglycan bound protein (lpxtg motif)"/>
    <property type="match status" value="4"/>
</dbReference>
<proteinExistence type="predicted"/>
<keyword evidence="1" id="KW-0134">Cell wall</keyword>
<evidence type="ECO:0000313" key="8">
    <source>
        <dbReference type="EMBL" id="MBO0451349.1"/>
    </source>
</evidence>
<evidence type="ECO:0000256" key="1">
    <source>
        <dbReference type="ARBA" id="ARBA00022512"/>
    </source>
</evidence>
<dbReference type="PROSITE" id="PS50847">
    <property type="entry name" value="GRAM_POS_ANCHORING"/>
    <property type="match status" value="1"/>
</dbReference>
<keyword evidence="6" id="KW-0472">Membrane</keyword>
<keyword evidence="6" id="KW-0812">Transmembrane</keyword>
<name>A0ABS3HEH3_9ENTE</name>
<feature type="transmembrane region" description="Helical" evidence="6">
    <location>
        <begin position="644"/>
        <end position="666"/>
    </location>
</feature>
<organism evidence="8 9">
    <name type="scientific">Candidatus Enterococcus murrayae</name>
    <dbReference type="NCBI Taxonomy" id="2815321"/>
    <lineage>
        <taxon>Bacteria</taxon>
        <taxon>Bacillati</taxon>
        <taxon>Bacillota</taxon>
        <taxon>Bacilli</taxon>
        <taxon>Lactobacillales</taxon>
        <taxon>Enterococcaceae</taxon>
        <taxon>Enterococcus</taxon>
    </lineage>
</organism>
<protein>
    <submittedName>
        <fullName evidence="8">MucBP domain-containing protein</fullName>
    </submittedName>
</protein>
<keyword evidence="4" id="KW-0677">Repeat</keyword>
<evidence type="ECO:0000256" key="3">
    <source>
        <dbReference type="ARBA" id="ARBA00022729"/>
    </source>
</evidence>
<accession>A0ABS3HEH3</accession>
<evidence type="ECO:0000313" key="9">
    <source>
        <dbReference type="Proteomes" id="UP000664495"/>
    </source>
</evidence>
<keyword evidence="9" id="KW-1185">Reference proteome</keyword>
<dbReference type="InterPro" id="IPR009459">
    <property type="entry name" value="MucBP_dom"/>
</dbReference>
<dbReference type="RefSeq" id="WP_207107163.1">
    <property type="nucleotide sequence ID" value="NZ_JAFLVR010000008.1"/>
</dbReference>
<evidence type="ECO:0000256" key="5">
    <source>
        <dbReference type="ARBA" id="ARBA00023088"/>
    </source>
</evidence>
<dbReference type="NCBIfam" id="TIGR01167">
    <property type="entry name" value="LPXTG_anchor"/>
    <property type="match status" value="1"/>
</dbReference>
<keyword evidence="6" id="KW-1133">Transmembrane helix</keyword>
<keyword evidence="5" id="KW-0572">Peptidoglycan-anchor</keyword>
<dbReference type="InterPro" id="IPR019931">
    <property type="entry name" value="LPXTG_anchor"/>
</dbReference>
<sequence>MKKLGMKLVVLLFCCNVAVGGWGPILSVSAVESNSRASESVETWMPDPNLRKAVAYYLGQIDPNDITKEAIADLDMLTFDQYTLDIPEGTVVDFTGLEYAGELLALDSTYIIAENVPTIKVAEDSFVYVMPNVLKKLENSGNVAQLQIGTRYGEGVPASELVGLGEYIHRLNPTNYLRIFSKDMADFSAIGIQSEALTEIWSAEFVTQSQLQLPELRVEQGHTGEVQYKQETLKDFMGNSLLSAATHSAPGMVWFLNENKEEIEYPSVDYTEEGMVFEAIPEEAAYVLVEFMQLPTALSNSINTRALTYATYTLRALVPITRFQPAADVTVRYHDEAGEQIADEEILTGNIGEEYISEQKVIGGYTFKEVQGNPTGPFTAQPQTVTYVYTKNPVQAGDVTVKYQDTEGNPIADEEILTGTIGEEYVSEQKVIDGYTFKEVQGNATGPFTAQPQTVTYVYTKNTAEESSVTVNYQDEAGKPIADTVTLSGKIGEKYTSEQKKIAGYTFKEVRGNAAGTFTPQAQTVTYVYSRSAEKAATVTAKYQDEDGKRISDDVVLTGNAGEDYKTEQKEIAGFTFKEVKGNAAGKFTDQAQEVIYIYKKTSAATGGVTNTGGNSGTTVVHSINTIHGGYGKNLPNTGADTTLSHAMTLAGVTLMFSLGTCLFVLKRRKR</sequence>
<dbReference type="Proteomes" id="UP000664495">
    <property type="component" value="Unassembled WGS sequence"/>
</dbReference>
<keyword evidence="3" id="KW-0732">Signal</keyword>
<dbReference type="Pfam" id="PF06458">
    <property type="entry name" value="MucBP"/>
    <property type="match status" value="4"/>
</dbReference>